<feature type="compositionally biased region" description="Low complexity" evidence="1">
    <location>
        <begin position="594"/>
        <end position="608"/>
    </location>
</feature>
<keyword evidence="3" id="KW-1185">Reference proteome</keyword>
<dbReference type="OrthoDB" id="3063186at2759"/>
<feature type="compositionally biased region" description="Low complexity" evidence="1">
    <location>
        <begin position="649"/>
        <end position="661"/>
    </location>
</feature>
<comment type="caution">
    <text evidence="2">The sequence shown here is derived from an EMBL/GenBank/DDBJ whole genome shotgun (WGS) entry which is preliminary data.</text>
</comment>
<dbReference type="EMBL" id="JADNYJ010000014">
    <property type="protein sequence ID" value="KAF8907704.1"/>
    <property type="molecule type" value="Genomic_DNA"/>
</dbReference>
<dbReference type="AlphaFoldDB" id="A0A9P5TRM7"/>
<feature type="compositionally biased region" description="Polar residues" evidence="1">
    <location>
        <begin position="578"/>
        <end position="593"/>
    </location>
</feature>
<dbReference type="Proteomes" id="UP000724874">
    <property type="component" value="Unassembled WGS sequence"/>
</dbReference>
<feature type="compositionally biased region" description="Polar residues" evidence="1">
    <location>
        <begin position="528"/>
        <end position="542"/>
    </location>
</feature>
<name>A0A9P5TRM7_GYMJU</name>
<evidence type="ECO:0000313" key="2">
    <source>
        <dbReference type="EMBL" id="KAF8907704.1"/>
    </source>
</evidence>
<evidence type="ECO:0000256" key="1">
    <source>
        <dbReference type="SAM" id="MobiDB-lite"/>
    </source>
</evidence>
<accession>A0A9P5TRM7</accession>
<evidence type="ECO:0000313" key="3">
    <source>
        <dbReference type="Proteomes" id="UP000724874"/>
    </source>
</evidence>
<gene>
    <name evidence="2" type="ORF">CPB84DRAFT_1744605</name>
</gene>
<reference evidence="2" key="1">
    <citation type="submission" date="2020-11" db="EMBL/GenBank/DDBJ databases">
        <authorList>
            <consortium name="DOE Joint Genome Institute"/>
            <person name="Ahrendt S."/>
            <person name="Riley R."/>
            <person name="Andreopoulos W."/>
            <person name="LaButti K."/>
            <person name="Pangilinan J."/>
            <person name="Ruiz-duenas F.J."/>
            <person name="Barrasa J.M."/>
            <person name="Sanchez-Garcia M."/>
            <person name="Camarero S."/>
            <person name="Miyauchi S."/>
            <person name="Serrano A."/>
            <person name="Linde D."/>
            <person name="Babiker R."/>
            <person name="Drula E."/>
            <person name="Ayuso-Fernandez I."/>
            <person name="Pacheco R."/>
            <person name="Padilla G."/>
            <person name="Ferreira P."/>
            <person name="Barriuso J."/>
            <person name="Kellner H."/>
            <person name="Castanera R."/>
            <person name="Alfaro M."/>
            <person name="Ramirez L."/>
            <person name="Pisabarro A.G."/>
            <person name="Kuo A."/>
            <person name="Tritt A."/>
            <person name="Lipzen A."/>
            <person name="He G."/>
            <person name="Yan M."/>
            <person name="Ng V."/>
            <person name="Cullen D."/>
            <person name="Martin F."/>
            <person name="Rosso M.-N."/>
            <person name="Henrissat B."/>
            <person name="Hibbett D."/>
            <person name="Martinez A.T."/>
            <person name="Grigoriev I.V."/>
        </authorList>
    </citation>
    <scope>NUCLEOTIDE SEQUENCE</scope>
    <source>
        <strain evidence="2">AH 44721</strain>
    </source>
</reference>
<organism evidence="2 3">
    <name type="scientific">Gymnopilus junonius</name>
    <name type="common">Spectacular rustgill mushroom</name>
    <name type="synonym">Gymnopilus spectabilis subsp. junonius</name>
    <dbReference type="NCBI Taxonomy" id="109634"/>
    <lineage>
        <taxon>Eukaryota</taxon>
        <taxon>Fungi</taxon>
        <taxon>Dikarya</taxon>
        <taxon>Basidiomycota</taxon>
        <taxon>Agaricomycotina</taxon>
        <taxon>Agaricomycetes</taxon>
        <taxon>Agaricomycetidae</taxon>
        <taxon>Agaricales</taxon>
        <taxon>Agaricineae</taxon>
        <taxon>Hymenogastraceae</taxon>
        <taxon>Gymnopilus</taxon>
    </lineage>
</organism>
<sequence>MYLCGLLVKMVNAFAIIFIVSIKFTDQRAACTGLFFVGPKLVVAVAYNEKIQEPFRLGFIRNILKSKLSLFLPLCLVSHHGQELSSFAESTGAKATSFVFNEQQIKYLDGLRPDFDVFVQRVNPKLKANHGEIREWKRKTSEATMARPEFASLPNSEKPLKAWEEKIRERFTNYYNNTLLSRLGKQSTKSNTRPTINECATSTSSSLPLDNILCHAIGIFTSEAPAQELFAFENADELKAKMEDVKTRHPDLVGGALRNKALAKLWKKADQNAWEEKATTLAGDINAYMILFFSINQLEFPKLLAHAIQNLLQRGRLGSIVTTLNYAFRDTNSGVLYGALYNGYNAQEDQRIDWKFDDHDTRISSWQSVTKLHLPLPPTEQRRSEIPINTNGFPIFPPFNLMSATGQQVVEIMQDYLVACWGRSKNSTHDIEWSKIAESPEKFIDVIVFKLPVSLKDPATYSDPADVYTLAKYFAETSTWSVPFHFVDHGSHSSPHPAAASSMSALEMTVSNVAAPTMDVDASRSEKTQSASATQLGNTSDMPQLPGLQPKTTFTAERANQPPTPPDQLSIEEPCTSPPSRSVENPTISTDLNPPTSTTPTTITQPSPADIANPQPKRGAKRKKQAHDIASAHPSRRSTRKTVAPEVQTSTSSKANTASAPPKKKRKSTGKWFHTDGTNFWDPDGRPCDELGNLLPPTDN</sequence>
<proteinExistence type="predicted"/>
<feature type="region of interest" description="Disordered" evidence="1">
    <location>
        <begin position="519"/>
        <end position="700"/>
    </location>
</feature>
<protein>
    <submittedName>
        <fullName evidence="2">Uncharacterized protein</fullName>
    </submittedName>
</protein>